<dbReference type="RefSeq" id="XP_062646220.1">
    <property type="nucleotide sequence ID" value="XM_062787697.1"/>
</dbReference>
<dbReference type="EMBL" id="MU853231">
    <property type="protein sequence ID" value="KAK4122449.1"/>
    <property type="molecule type" value="Genomic_DNA"/>
</dbReference>
<protein>
    <submittedName>
        <fullName evidence="1">Uncharacterized protein</fullName>
    </submittedName>
</protein>
<proteinExistence type="predicted"/>
<sequence length="208" mass="23348">MSAIGNAAVSIGSTRHSVSLSVLLLTQTPPKPTCRLRLKRRGLLFHFPRCERSTNVGGEESCLAMVGYHLNMKAVSTWYSVRLYMPANTGGDKKKGRGDYLKAGKPINTIIPIACLHLNDTLTAWTINWKLELLCQLGRQCRRRQSRVRVAETERTLACRARYFNGEHNWNGFIAFINPDGGTENVLQLLTSDTSEYQGRQGQILVRI</sequence>
<dbReference type="Proteomes" id="UP001302602">
    <property type="component" value="Unassembled WGS sequence"/>
</dbReference>
<dbReference type="GeneID" id="87824467"/>
<keyword evidence="2" id="KW-1185">Reference proteome</keyword>
<comment type="caution">
    <text evidence="1">The sequence shown here is derived from an EMBL/GenBank/DDBJ whole genome shotgun (WGS) entry which is preliminary data.</text>
</comment>
<name>A0AAN6TXF4_9PEZI</name>
<reference evidence="1" key="1">
    <citation type="journal article" date="2023" name="Mol. Phylogenet. Evol.">
        <title>Genome-scale phylogeny and comparative genomics of the fungal order Sordariales.</title>
        <authorList>
            <person name="Hensen N."/>
            <person name="Bonometti L."/>
            <person name="Westerberg I."/>
            <person name="Brannstrom I.O."/>
            <person name="Guillou S."/>
            <person name="Cros-Aarteil S."/>
            <person name="Calhoun S."/>
            <person name="Haridas S."/>
            <person name="Kuo A."/>
            <person name="Mondo S."/>
            <person name="Pangilinan J."/>
            <person name="Riley R."/>
            <person name="LaButti K."/>
            <person name="Andreopoulos B."/>
            <person name="Lipzen A."/>
            <person name="Chen C."/>
            <person name="Yan M."/>
            <person name="Daum C."/>
            <person name="Ng V."/>
            <person name="Clum A."/>
            <person name="Steindorff A."/>
            <person name="Ohm R.A."/>
            <person name="Martin F."/>
            <person name="Silar P."/>
            <person name="Natvig D.O."/>
            <person name="Lalanne C."/>
            <person name="Gautier V."/>
            <person name="Ament-Velasquez S.L."/>
            <person name="Kruys A."/>
            <person name="Hutchinson M.I."/>
            <person name="Powell A.J."/>
            <person name="Barry K."/>
            <person name="Miller A.N."/>
            <person name="Grigoriev I.V."/>
            <person name="Debuchy R."/>
            <person name="Gladieux P."/>
            <person name="Hiltunen Thoren M."/>
            <person name="Johannesson H."/>
        </authorList>
    </citation>
    <scope>NUCLEOTIDE SEQUENCE</scope>
    <source>
        <strain evidence="1">CBS 731.68</strain>
    </source>
</reference>
<gene>
    <name evidence="1" type="ORF">N657DRAFT_505032</name>
</gene>
<organism evidence="1 2">
    <name type="scientific">Parathielavia appendiculata</name>
    <dbReference type="NCBI Taxonomy" id="2587402"/>
    <lineage>
        <taxon>Eukaryota</taxon>
        <taxon>Fungi</taxon>
        <taxon>Dikarya</taxon>
        <taxon>Ascomycota</taxon>
        <taxon>Pezizomycotina</taxon>
        <taxon>Sordariomycetes</taxon>
        <taxon>Sordariomycetidae</taxon>
        <taxon>Sordariales</taxon>
        <taxon>Chaetomiaceae</taxon>
        <taxon>Parathielavia</taxon>
    </lineage>
</organism>
<reference evidence="1" key="2">
    <citation type="submission" date="2023-05" db="EMBL/GenBank/DDBJ databases">
        <authorList>
            <consortium name="Lawrence Berkeley National Laboratory"/>
            <person name="Steindorff A."/>
            <person name="Hensen N."/>
            <person name="Bonometti L."/>
            <person name="Westerberg I."/>
            <person name="Brannstrom I.O."/>
            <person name="Guillou S."/>
            <person name="Cros-Aarteil S."/>
            <person name="Calhoun S."/>
            <person name="Haridas S."/>
            <person name="Kuo A."/>
            <person name="Mondo S."/>
            <person name="Pangilinan J."/>
            <person name="Riley R."/>
            <person name="Labutti K."/>
            <person name="Andreopoulos B."/>
            <person name="Lipzen A."/>
            <person name="Chen C."/>
            <person name="Yanf M."/>
            <person name="Daum C."/>
            <person name="Ng V."/>
            <person name="Clum A."/>
            <person name="Ohm R."/>
            <person name="Martin F."/>
            <person name="Silar P."/>
            <person name="Natvig D."/>
            <person name="Lalanne C."/>
            <person name="Gautier V."/>
            <person name="Ament-Velasquez S.L."/>
            <person name="Kruys A."/>
            <person name="Hutchinson M.I."/>
            <person name="Powell A.J."/>
            <person name="Barry K."/>
            <person name="Miller A.N."/>
            <person name="Grigoriev I.V."/>
            <person name="Debuchy R."/>
            <person name="Gladieux P."/>
            <person name="Thoren M.H."/>
            <person name="Johannesson H."/>
        </authorList>
    </citation>
    <scope>NUCLEOTIDE SEQUENCE</scope>
    <source>
        <strain evidence="1">CBS 731.68</strain>
    </source>
</reference>
<evidence type="ECO:0000313" key="1">
    <source>
        <dbReference type="EMBL" id="KAK4122449.1"/>
    </source>
</evidence>
<dbReference type="AlphaFoldDB" id="A0AAN6TXF4"/>
<accession>A0AAN6TXF4</accession>
<evidence type="ECO:0000313" key="2">
    <source>
        <dbReference type="Proteomes" id="UP001302602"/>
    </source>
</evidence>